<reference evidence="1 2" key="1">
    <citation type="submission" date="2017-05" db="EMBL/GenBank/DDBJ databases">
        <title>Biotechnological potential of actinobacteria isolated from South African environments.</title>
        <authorList>
            <person name="Le Roes-Hill M."/>
            <person name="Prins A."/>
            <person name="Durrell K.A."/>
        </authorList>
    </citation>
    <scope>NUCLEOTIDE SEQUENCE [LARGE SCALE GENOMIC DNA]</scope>
    <source>
        <strain evidence="1">M26</strain>
    </source>
</reference>
<sequence length="61" mass="6959">MLERENQYGCADVAEGRPTLPVTKPSVGRRRLAVLTLRRGPHRLLRAEQLKPYADLVFVFP</sequence>
<evidence type="ECO:0000313" key="1">
    <source>
        <dbReference type="EMBL" id="OUD00075.1"/>
    </source>
</evidence>
<organism evidence="1 2">
    <name type="scientific">Streptosporangium minutum</name>
    <dbReference type="NCBI Taxonomy" id="569862"/>
    <lineage>
        <taxon>Bacteria</taxon>
        <taxon>Bacillati</taxon>
        <taxon>Actinomycetota</taxon>
        <taxon>Actinomycetes</taxon>
        <taxon>Streptosporangiales</taxon>
        <taxon>Streptosporangiaceae</taxon>
        <taxon>Streptosporangium</taxon>
    </lineage>
</organism>
<gene>
    <name evidence="1" type="ORF">CA984_00045</name>
</gene>
<protein>
    <submittedName>
        <fullName evidence="1">Uncharacterized protein</fullName>
    </submittedName>
</protein>
<accession>A0A243RXZ4</accession>
<dbReference type="AlphaFoldDB" id="A0A243RXZ4"/>
<comment type="caution">
    <text evidence="1">The sequence shown here is derived from an EMBL/GenBank/DDBJ whole genome shotgun (WGS) entry which is preliminary data.</text>
</comment>
<name>A0A243RXZ4_9ACTN</name>
<proteinExistence type="predicted"/>
<dbReference type="Proteomes" id="UP000194761">
    <property type="component" value="Unassembled WGS sequence"/>
</dbReference>
<evidence type="ECO:0000313" key="2">
    <source>
        <dbReference type="Proteomes" id="UP000194761"/>
    </source>
</evidence>
<dbReference type="RefSeq" id="WP_086566375.1">
    <property type="nucleotide sequence ID" value="NZ_NGFP01000001.1"/>
</dbReference>
<dbReference type="EMBL" id="NGFP01000001">
    <property type="protein sequence ID" value="OUD00075.1"/>
    <property type="molecule type" value="Genomic_DNA"/>
</dbReference>
<keyword evidence="2" id="KW-1185">Reference proteome</keyword>